<feature type="region of interest" description="Disordered" evidence="1">
    <location>
        <begin position="320"/>
        <end position="357"/>
    </location>
</feature>
<protein>
    <submittedName>
        <fullName evidence="2">Uncharacterized protein</fullName>
    </submittedName>
</protein>
<evidence type="ECO:0000313" key="2">
    <source>
        <dbReference type="EMBL" id="KAF7362835.1"/>
    </source>
</evidence>
<dbReference type="Proteomes" id="UP000620124">
    <property type="component" value="Unassembled WGS sequence"/>
</dbReference>
<proteinExistence type="predicted"/>
<evidence type="ECO:0000313" key="3">
    <source>
        <dbReference type="Proteomes" id="UP000620124"/>
    </source>
</evidence>
<keyword evidence="3" id="KW-1185">Reference proteome</keyword>
<dbReference type="OrthoDB" id="2982373at2759"/>
<dbReference type="AlphaFoldDB" id="A0A8H6YKJ8"/>
<sequence>MATRAAVPQSVALGDQRTPGRVKTIHRAVLPMRVPRTPHSIVELVLFASASFDHEPSDNNVPAERGRCCSTRTYSPSLPSSLLSLPYLLTSPSAFAIAAIQSPLPPLRPVPQLRPSPHPRTALRLDTGTLSSSPFPRLHPGIHILFLLEPEDLGTRTRQHSHSQQSSGEFAGYPRVARRLRFVEKENGRPPPSFSSAPVAGGLPSFTFPANYGYSSMDPTGFFAHPAPSLPSLPSAPGSWDAGASSSWFPASIQQPSIPATPQWNDRSIQSDWDDLVSSFQPAAAQTHSTGLSAGNFSNDSYGTDLLMANISDEYSSSVFSSAPPSSIPEDDDWSSRGWSSSGSRPVSAAPSSTYSDARGDRPVIFTHLLGVSCSFSLPSPPFVSVEIEQWDGTNWATADLPCMEANVRLADEAPDMDARLGWDFKPSKVEWLDPDVSSEVAEFPQGIRLTERNKIYAFHRVTGCPSQFPFSRQRTGFLINLTDVKGMNPDREVTVDQLIRDQVIFSSFPRTQSTDLRLSQDSHSWGRSTGARNKPDAYVPGSFFGLSGDIKIACRRAAPECGGVTACESLDPAFLKGERRELDPEDSRSLAAATLRTREMQDDTEVGRTLAFHHSLQRWRCRGIRTDGTQCDGSICLRKLNTCTPFRNKSHILLCSKRGEALTFGALHSQVHILDHISEELFIKVMNGERIIDEDDTEGTCSRVVSGRTGSKGKGICPFNHHKNGLPYVAKVEPVTCAAKMHIYCPGETLHPKLARMAIVVPLPESGHSHPPPPKNKCTHAIAERYRECVRKFGPGATVNKVENAQSTKDLLDGKTPSLFHPGLISRDTKTRIIQELKAEWNELSSTATNTRQQVATYLADQESLTDEKRYLQSSLSREGKRIIFGAHPKLLHSIHNLRTLDCDTTFKPVVGDMQIFEINGWLVAINEAVTVLQGRTAPSVELFPRAGFDITPQLFLPTVTTLFVQPFWKV</sequence>
<organism evidence="2 3">
    <name type="scientific">Mycena venus</name>
    <dbReference type="NCBI Taxonomy" id="2733690"/>
    <lineage>
        <taxon>Eukaryota</taxon>
        <taxon>Fungi</taxon>
        <taxon>Dikarya</taxon>
        <taxon>Basidiomycota</taxon>
        <taxon>Agaricomycotina</taxon>
        <taxon>Agaricomycetes</taxon>
        <taxon>Agaricomycetidae</taxon>
        <taxon>Agaricales</taxon>
        <taxon>Marasmiineae</taxon>
        <taxon>Mycenaceae</taxon>
        <taxon>Mycena</taxon>
    </lineage>
</organism>
<gene>
    <name evidence="2" type="ORF">MVEN_00633300</name>
</gene>
<feature type="compositionally biased region" description="Low complexity" evidence="1">
    <location>
        <begin position="336"/>
        <end position="353"/>
    </location>
</feature>
<evidence type="ECO:0000256" key="1">
    <source>
        <dbReference type="SAM" id="MobiDB-lite"/>
    </source>
</evidence>
<reference evidence="2" key="1">
    <citation type="submission" date="2020-05" db="EMBL/GenBank/DDBJ databases">
        <title>Mycena genomes resolve the evolution of fungal bioluminescence.</title>
        <authorList>
            <person name="Tsai I.J."/>
        </authorList>
    </citation>
    <scope>NUCLEOTIDE SEQUENCE</scope>
    <source>
        <strain evidence="2">CCC161011</strain>
    </source>
</reference>
<comment type="caution">
    <text evidence="2">The sequence shown here is derived from an EMBL/GenBank/DDBJ whole genome shotgun (WGS) entry which is preliminary data.</text>
</comment>
<accession>A0A8H6YKJ8</accession>
<dbReference type="EMBL" id="JACAZI010000004">
    <property type="protein sequence ID" value="KAF7362835.1"/>
    <property type="molecule type" value="Genomic_DNA"/>
</dbReference>
<name>A0A8H6YKJ8_9AGAR</name>